<gene>
    <name evidence="1" type="ORF">NWP17_12375</name>
</gene>
<protein>
    <submittedName>
        <fullName evidence="1">Uncharacterized protein</fullName>
    </submittedName>
</protein>
<dbReference type="RefSeq" id="WP_280655206.1">
    <property type="nucleotide sequence ID" value="NZ_JANQDH010000082.1"/>
</dbReference>
<organism evidence="1 2">
    <name type="scientific">Chrysosporum bergii ANA360D</name>
    <dbReference type="NCBI Taxonomy" id="617107"/>
    <lineage>
        <taxon>Bacteria</taxon>
        <taxon>Bacillati</taxon>
        <taxon>Cyanobacteriota</taxon>
        <taxon>Cyanophyceae</taxon>
        <taxon>Nostocales</taxon>
        <taxon>Nodulariaceae</taxon>
        <taxon>Chrysosporum</taxon>
    </lineage>
</organism>
<reference evidence="1 2" key="1">
    <citation type="journal article" date="2023" name="J. Phycol.">
        <title>Chrysosporum ovalisporum is synonymous with the true-branching cyanobacterium Umezakia natans (Nostocales/Aphanizomenonaceae).</title>
        <authorList>
            <person name="McGregor G.B."/>
            <person name="Sendall B.C."/>
            <person name="Niiyama Y."/>
            <person name="Tuji A."/>
            <person name="Willis A."/>
        </authorList>
    </citation>
    <scope>NUCLEOTIDE SEQUENCE [LARGE SCALE GENOMIC DNA]</scope>
    <source>
        <strain evidence="1 2">ANA360D</strain>
    </source>
</reference>
<accession>A0AA43GTE3</accession>
<dbReference type="EMBL" id="JANQDH010000082">
    <property type="protein sequence ID" value="MDH6061221.1"/>
    <property type="molecule type" value="Genomic_DNA"/>
</dbReference>
<evidence type="ECO:0000313" key="1">
    <source>
        <dbReference type="EMBL" id="MDH6061221.1"/>
    </source>
</evidence>
<sequence length="239" mass="26577">MFTKKTEKLDLTALFAALLTSLTLLSFTALLTLSPRFATLATTAQAPHKKGTIDYFPYKIGRDKQGRTALFNIAILSNQYKWLPGSNFQIQFNQEIISLELLKLKLNQESLQEIMAEATAIIAVGVAGCGGSQAVQEGLALERSQEIQKLAKSLFKNTPSVQSYYLLNLGQFQTSNCQENQDLTAYQKSIIIIGVKPESEDVILDQALQDRLQNKPFADFKLKDYSLATMETLKIISSN</sequence>
<proteinExistence type="predicted"/>
<name>A0AA43GTE3_9CYAN</name>
<evidence type="ECO:0000313" key="2">
    <source>
        <dbReference type="Proteomes" id="UP001159387"/>
    </source>
</evidence>
<keyword evidence="2" id="KW-1185">Reference proteome</keyword>
<comment type="caution">
    <text evidence="1">The sequence shown here is derived from an EMBL/GenBank/DDBJ whole genome shotgun (WGS) entry which is preliminary data.</text>
</comment>
<dbReference type="AlphaFoldDB" id="A0AA43GTE3"/>
<dbReference type="Proteomes" id="UP001159387">
    <property type="component" value="Unassembled WGS sequence"/>
</dbReference>